<feature type="compositionally biased region" description="Basic and acidic residues" evidence="1">
    <location>
        <begin position="157"/>
        <end position="170"/>
    </location>
</feature>
<reference evidence="2" key="1">
    <citation type="submission" date="2022-01" db="EMBL/GenBank/DDBJ databases">
        <authorList>
            <person name="King R."/>
        </authorList>
    </citation>
    <scope>NUCLEOTIDE SEQUENCE</scope>
</reference>
<feature type="region of interest" description="Disordered" evidence="1">
    <location>
        <begin position="77"/>
        <end position="114"/>
    </location>
</feature>
<dbReference type="AlphaFoldDB" id="A0A9P0CYQ9"/>
<feature type="compositionally biased region" description="Basic and acidic residues" evidence="1">
    <location>
        <begin position="184"/>
        <end position="193"/>
    </location>
</feature>
<evidence type="ECO:0000256" key="1">
    <source>
        <dbReference type="SAM" id="MobiDB-lite"/>
    </source>
</evidence>
<proteinExistence type="predicted"/>
<feature type="region of interest" description="Disordered" evidence="1">
    <location>
        <begin position="127"/>
        <end position="201"/>
    </location>
</feature>
<dbReference type="EMBL" id="OV651817">
    <property type="protein sequence ID" value="CAH1110836.1"/>
    <property type="molecule type" value="Genomic_DNA"/>
</dbReference>
<keyword evidence="3" id="KW-1185">Reference proteome</keyword>
<gene>
    <name evidence="2" type="ORF">PSYICH_LOCUS10973</name>
</gene>
<feature type="compositionally biased region" description="Basic and acidic residues" evidence="1">
    <location>
        <begin position="127"/>
        <end position="148"/>
    </location>
</feature>
<feature type="compositionally biased region" description="Polar residues" evidence="1">
    <location>
        <begin position="98"/>
        <end position="108"/>
    </location>
</feature>
<evidence type="ECO:0000313" key="2">
    <source>
        <dbReference type="EMBL" id="CAH1110836.1"/>
    </source>
</evidence>
<name>A0A9P0CYQ9_9CUCU</name>
<evidence type="ECO:0000313" key="3">
    <source>
        <dbReference type="Proteomes" id="UP001153636"/>
    </source>
</evidence>
<protein>
    <submittedName>
        <fullName evidence="2">Uncharacterized protein</fullName>
    </submittedName>
</protein>
<dbReference type="Proteomes" id="UP001153636">
    <property type="component" value="Chromosome 5"/>
</dbReference>
<accession>A0A9P0CYQ9</accession>
<organism evidence="2 3">
    <name type="scientific">Psylliodes chrysocephalus</name>
    <dbReference type="NCBI Taxonomy" id="3402493"/>
    <lineage>
        <taxon>Eukaryota</taxon>
        <taxon>Metazoa</taxon>
        <taxon>Ecdysozoa</taxon>
        <taxon>Arthropoda</taxon>
        <taxon>Hexapoda</taxon>
        <taxon>Insecta</taxon>
        <taxon>Pterygota</taxon>
        <taxon>Neoptera</taxon>
        <taxon>Endopterygota</taxon>
        <taxon>Coleoptera</taxon>
        <taxon>Polyphaga</taxon>
        <taxon>Cucujiformia</taxon>
        <taxon>Chrysomeloidea</taxon>
        <taxon>Chrysomelidae</taxon>
        <taxon>Galerucinae</taxon>
        <taxon>Alticini</taxon>
        <taxon>Psylliodes</taxon>
    </lineage>
</organism>
<sequence length="201" mass="24177">MYAMQLYNTAQYLERNMREKELVLYIARQFNQEMAKTIAVHNIKKMESLSSYLQRLERSVANNGSYRSQFHGNNFRHQSINFGNGNTGGGDGRYSGNQGYASHNSDNRQNGRRFDWENNNYYENENKWHQNRRDREQDRDRENWRQNRDYNNSNKGYRNDVRGRREDENIRQVNMKRPPQQKDSIAEKEKSLTEEPVAYFQ</sequence>